<dbReference type="SMART" id="SM00829">
    <property type="entry name" value="PKS_ER"/>
    <property type="match status" value="1"/>
</dbReference>
<dbReference type="Gene3D" id="3.90.180.10">
    <property type="entry name" value="Medium-chain alcohol dehydrogenases, catalytic domain"/>
    <property type="match status" value="1"/>
</dbReference>
<keyword evidence="5" id="KW-1185">Reference proteome</keyword>
<gene>
    <name evidence="4" type="ORF">PSQ90_11360</name>
</gene>
<dbReference type="InterPro" id="IPR013149">
    <property type="entry name" value="ADH-like_C"/>
</dbReference>
<keyword evidence="1" id="KW-0521">NADP</keyword>
<dbReference type="InterPro" id="IPR011032">
    <property type="entry name" value="GroES-like_sf"/>
</dbReference>
<dbReference type="SUPFAM" id="SSF51735">
    <property type="entry name" value="NAD(P)-binding Rossmann-fold domains"/>
    <property type="match status" value="1"/>
</dbReference>
<dbReference type="CDD" id="cd05276">
    <property type="entry name" value="p53_inducible_oxidoreductase"/>
    <property type="match status" value="1"/>
</dbReference>
<keyword evidence="2" id="KW-0560">Oxidoreductase</keyword>
<dbReference type="Pfam" id="PF00107">
    <property type="entry name" value="ADH_zinc_N"/>
    <property type="match status" value="1"/>
</dbReference>
<protein>
    <submittedName>
        <fullName evidence="4">NAD(P)H-quinone oxidoreductase</fullName>
    </submittedName>
</protein>
<dbReference type="Pfam" id="PF08240">
    <property type="entry name" value="ADH_N"/>
    <property type="match status" value="1"/>
</dbReference>
<feature type="domain" description="Enoyl reductase (ER)" evidence="3">
    <location>
        <begin position="10"/>
        <end position="323"/>
    </location>
</feature>
<dbReference type="PANTHER" id="PTHR48106">
    <property type="entry name" value="QUINONE OXIDOREDUCTASE PIG3-RELATED"/>
    <property type="match status" value="1"/>
</dbReference>
<dbReference type="RefSeq" id="WP_282210418.1">
    <property type="nucleotide sequence ID" value="NZ_CP118247.1"/>
</dbReference>
<name>A0ABY7YVD9_9HYPH</name>
<evidence type="ECO:0000313" key="5">
    <source>
        <dbReference type="Proteomes" id="UP001222118"/>
    </source>
</evidence>
<dbReference type="InterPro" id="IPR013154">
    <property type="entry name" value="ADH-like_N"/>
</dbReference>
<evidence type="ECO:0000313" key="4">
    <source>
        <dbReference type="EMBL" id="WDR04899.1"/>
    </source>
</evidence>
<dbReference type="EMBL" id="CP118247">
    <property type="protein sequence ID" value="WDR04899.1"/>
    <property type="molecule type" value="Genomic_DNA"/>
</dbReference>
<dbReference type="NCBIfam" id="TIGR02824">
    <property type="entry name" value="quinone_pig3"/>
    <property type="match status" value="1"/>
</dbReference>
<dbReference type="InterPro" id="IPR036291">
    <property type="entry name" value="NAD(P)-bd_dom_sf"/>
</dbReference>
<dbReference type="InterPro" id="IPR020843">
    <property type="entry name" value="ER"/>
</dbReference>
<dbReference type="InterPro" id="IPR014189">
    <property type="entry name" value="Quinone_OxRdtase_PIG3"/>
</dbReference>
<reference evidence="4 5" key="1">
    <citation type="submission" date="2023-02" db="EMBL/GenBank/DDBJ databases">
        <title>Devosia chondri sp. nov., isolated from the phycosphere of marine algae.</title>
        <authorList>
            <person name="Kim J.M."/>
            <person name="Lee J.K."/>
            <person name="Choi B.J."/>
            <person name="Bayburt H."/>
            <person name="Jeon C.O."/>
        </authorList>
    </citation>
    <scope>NUCLEOTIDE SEQUENCE [LARGE SCALE GENOMIC DNA]</scope>
    <source>
        <strain evidence="4 5">G2-5</strain>
    </source>
</reference>
<dbReference type="Proteomes" id="UP001222118">
    <property type="component" value="Chromosome"/>
</dbReference>
<evidence type="ECO:0000256" key="2">
    <source>
        <dbReference type="ARBA" id="ARBA00023002"/>
    </source>
</evidence>
<evidence type="ECO:0000259" key="3">
    <source>
        <dbReference type="SMART" id="SM00829"/>
    </source>
</evidence>
<dbReference type="PANTHER" id="PTHR48106:SF8">
    <property type="entry name" value="OS02G0805600 PROTEIN"/>
    <property type="match status" value="1"/>
</dbReference>
<sequence>MTAIAISTPGAPEVLQATTVAVPEIGQHEVLIQIAAAGLNGPDLAQRRGLYPPPAGASPLPGLEVSGHIAAVGESVSQFKAGDAVVALTNGGGYAEFVSVPSGQVLPLPQNWSVIDAAALPETWFTITQSLVMRAQLGADMSVLIHGAAGGIGGAAIQICTILGAKPIAVVSSTQKAAYAMSLGATATIDRIGEDIAERARALTNDTGVDRIVDIVGGATTAVNIAAAARFAHIVQISTLGGGKATVSLAALMAKQLTLSGSTLRPQSAQTKAQIAEHIKTHLWPALSHADWPRPKIEKFALNGAPSAHHALENQASYGKILLVTPYGNTLAQ</sequence>
<organism evidence="4 5">
    <name type="scientific">Devosia rhodophyticola</name>
    <dbReference type="NCBI Taxonomy" id="3026423"/>
    <lineage>
        <taxon>Bacteria</taxon>
        <taxon>Pseudomonadati</taxon>
        <taxon>Pseudomonadota</taxon>
        <taxon>Alphaproteobacteria</taxon>
        <taxon>Hyphomicrobiales</taxon>
        <taxon>Devosiaceae</taxon>
        <taxon>Devosia</taxon>
    </lineage>
</organism>
<dbReference type="Gene3D" id="3.40.50.720">
    <property type="entry name" value="NAD(P)-binding Rossmann-like Domain"/>
    <property type="match status" value="1"/>
</dbReference>
<accession>A0ABY7YVD9</accession>
<proteinExistence type="predicted"/>
<evidence type="ECO:0000256" key="1">
    <source>
        <dbReference type="ARBA" id="ARBA00022857"/>
    </source>
</evidence>
<dbReference type="SUPFAM" id="SSF50129">
    <property type="entry name" value="GroES-like"/>
    <property type="match status" value="1"/>
</dbReference>